<dbReference type="SMART" id="SM00471">
    <property type="entry name" value="HDc"/>
    <property type="match status" value="1"/>
</dbReference>
<evidence type="ECO:0000259" key="3">
    <source>
        <dbReference type="PROSITE" id="PS51832"/>
    </source>
</evidence>
<reference evidence="4" key="1">
    <citation type="submission" date="2020-12" db="EMBL/GenBank/DDBJ databases">
        <title>Geomonas sp. Red875, isolated from river sediment.</title>
        <authorList>
            <person name="Xu Z."/>
            <person name="Zhang Z."/>
            <person name="Masuda Y."/>
            <person name="Itoh H."/>
            <person name="Senoo K."/>
        </authorList>
    </citation>
    <scope>NUCLEOTIDE SEQUENCE</scope>
    <source>
        <strain evidence="4">Red875</strain>
    </source>
</reference>
<dbReference type="PROSITE" id="PS51832">
    <property type="entry name" value="HD_GYP"/>
    <property type="match status" value="1"/>
</dbReference>
<dbReference type="SMART" id="SM00065">
    <property type="entry name" value="GAF"/>
    <property type="match status" value="2"/>
</dbReference>
<protein>
    <submittedName>
        <fullName evidence="4">HD domain-containing protein</fullName>
    </submittedName>
</protein>
<dbReference type="Pfam" id="PF13487">
    <property type="entry name" value="HD_5"/>
    <property type="match status" value="1"/>
</dbReference>
<evidence type="ECO:0000259" key="2">
    <source>
        <dbReference type="PROSITE" id="PS51831"/>
    </source>
</evidence>
<evidence type="ECO:0000313" key="4">
    <source>
        <dbReference type="EMBL" id="MBJ6724416.1"/>
    </source>
</evidence>
<dbReference type="InterPro" id="IPR003607">
    <property type="entry name" value="HD/PDEase_dom"/>
</dbReference>
<feature type="region of interest" description="Disordered" evidence="1">
    <location>
        <begin position="537"/>
        <end position="560"/>
    </location>
</feature>
<dbReference type="SUPFAM" id="SSF55781">
    <property type="entry name" value="GAF domain-like"/>
    <property type="match status" value="2"/>
</dbReference>
<dbReference type="SUPFAM" id="SSF109604">
    <property type="entry name" value="HD-domain/PDEase-like"/>
    <property type="match status" value="1"/>
</dbReference>
<dbReference type="Gene3D" id="1.10.3210.10">
    <property type="entry name" value="Hypothetical protein af1432"/>
    <property type="match status" value="1"/>
</dbReference>
<dbReference type="RefSeq" id="WP_199383266.1">
    <property type="nucleotide sequence ID" value="NZ_JAEMHM010000005.1"/>
</dbReference>
<dbReference type="InterPro" id="IPR029016">
    <property type="entry name" value="GAF-like_dom_sf"/>
</dbReference>
<dbReference type="PROSITE" id="PS51831">
    <property type="entry name" value="HD"/>
    <property type="match status" value="1"/>
</dbReference>
<dbReference type="NCBIfam" id="TIGR00277">
    <property type="entry name" value="HDIG"/>
    <property type="match status" value="1"/>
</dbReference>
<dbReference type="Pfam" id="PF13492">
    <property type="entry name" value="GAF_3"/>
    <property type="match status" value="1"/>
</dbReference>
<feature type="domain" description="HD-GYP" evidence="3">
    <location>
        <begin position="347"/>
        <end position="542"/>
    </location>
</feature>
<sequence length="560" mass="61615">MIASYGAYQEGFEKLTGLTAEEEVLKGLSSLVKKTVRAQWTVVYFRNKDRQGFGPARTSGLPLRYLHLFQQLPLPPEKIPLMKTLLKRKKHLLFQDPADLELIPPKLGTLLARHILLAVPMMVRNQVAGVVFVARAAGEPAFSHEEIQLVRSMASHAGLVTSHIRLFDDTLEMAEAMARHSDVISTLDEINKAISSSLSRDKIVETAVDRIGWIIQCDFMAVLVKGPEDLVVQVARSRGLNVPAPFTPGGHITGRNLAHGAFSDGQSRHLPLLSGSKNLGVADRILREAGLESLLAVPLTSKEDSKGVLLLGRTLPGMFSMEDTFAMEKVAAQMAVALENARLYDEMRDLFIATIATLSNAMDAKSPWTKGHSERVMHLGVGIAREMGLDEDLVERVRLGGLLHDIGKIGVIESLLDKPERLSSEEASPMRLHPEMGVEILRPIEKLSAVLPGILHHHERFDGDGYPAGLRGEEIPLEARIITVADSFDAIVSTRPYKKAVTATEALEELFRHAGKQFDPVAVQALARYLRREGRGAERKERPALSVGQSPHRAQAGRRL</sequence>
<evidence type="ECO:0000256" key="1">
    <source>
        <dbReference type="SAM" id="MobiDB-lite"/>
    </source>
</evidence>
<accession>A0A8J7JBC4</accession>
<dbReference type="Proteomes" id="UP000636888">
    <property type="component" value="Unassembled WGS sequence"/>
</dbReference>
<dbReference type="EMBL" id="JAEMHM010000005">
    <property type="protein sequence ID" value="MBJ6724416.1"/>
    <property type="molecule type" value="Genomic_DNA"/>
</dbReference>
<evidence type="ECO:0000313" key="5">
    <source>
        <dbReference type="Proteomes" id="UP000636888"/>
    </source>
</evidence>
<comment type="caution">
    <text evidence="4">The sequence shown here is derived from an EMBL/GenBank/DDBJ whole genome shotgun (WGS) entry which is preliminary data.</text>
</comment>
<keyword evidence="5" id="KW-1185">Reference proteome</keyword>
<proteinExistence type="predicted"/>
<dbReference type="InterPro" id="IPR006674">
    <property type="entry name" value="HD_domain"/>
</dbReference>
<organism evidence="4 5">
    <name type="scientific">Geomesophilobacter sediminis</name>
    <dbReference type="NCBI Taxonomy" id="2798584"/>
    <lineage>
        <taxon>Bacteria</taxon>
        <taxon>Pseudomonadati</taxon>
        <taxon>Thermodesulfobacteriota</taxon>
        <taxon>Desulfuromonadia</taxon>
        <taxon>Geobacterales</taxon>
        <taxon>Geobacteraceae</taxon>
        <taxon>Geomesophilobacter</taxon>
    </lineage>
</organism>
<dbReference type="PANTHER" id="PTHR43155">
    <property type="entry name" value="CYCLIC DI-GMP PHOSPHODIESTERASE PA4108-RELATED"/>
    <property type="match status" value="1"/>
</dbReference>
<name>A0A8J7JBC4_9BACT</name>
<dbReference type="PANTHER" id="PTHR43155:SF2">
    <property type="entry name" value="CYCLIC DI-GMP PHOSPHODIESTERASE PA4108"/>
    <property type="match status" value="1"/>
</dbReference>
<dbReference type="CDD" id="cd00077">
    <property type="entry name" value="HDc"/>
    <property type="match status" value="1"/>
</dbReference>
<gene>
    <name evidence="4" type="ORF">JFN93_06830</name>
</gene>
<dbReference type="AlphaFoldDB" id="A0A8J7JBC4"/>
<dbReference type="Pfam" id="PF13185">
    <property type="entry name" value="GAF_2"/>
    <property type="match status" value="1"/>
</dbReference>
<dbReference type="InterPro" id="IPR006675">
    <property type="entry name" value="HDIG_dom"/>
</dbReference>
<dbReference type="Gene3D" id="3.30.450.40">
    <property type="match status" value="2"/>
</dbReference>
<dbReference type="InterPro" id="IPR003018">
    <property type="entry name" value="GAF"/>
</dbReference>
<feature type="domain" description="HD" evidence="2">
    <location>
        <begin position="369"/>
        <end position="491"/>
    </location>
</feature>
<dbReference type="InterPro" id="IPR037522">
    <property type="entry name" value="HD_GYP_dom"/>
</dbReference>